<evidence type="ECO:0000313" key="2">
    <source>
        <dbReference type="Proteomes" id="UP000188637"/>
    </source>
</evidence>
<organism evidence="1 2">
    <name type="scientific">Candidatus Epulonipiscium fishelsonii</name>
    <dbReference type="NCBI Taxonomy" id="77094"/>
    <lineage>
        <taxon>Bacteria</taxon>
        <taxon>Bacillati</taxon>
        <taxon>Bacillota</taxon>
        <taxon>Clostridia</taxon>
        <taxon>Lachnospirales</taxon>
        <taxon>Lachnospiraceae</taxon>
        <taxon>Candidatus Epulonipiscium</taxon>
    </lineage>
</organism>
<evidence type="ECO:0000313" key="1">
    <source>
        <dbReference type="EMBL" id="ONI43716.1"/>
    </source>
</evidence>
<accession>A0ACC8XI85</accession>
<dbReference type="EMBL" id="LJHD01000137">
    <property type="protein sequence ID" value="ONI43716.1"/>
    <property type="molecule type" value="Genomic_DNA"/>
</dbReference>
<reference evidence="1" key="1">
    <citation type="submission" date="2016-08" db="EMBL/GenBank/DDBJ databases">
        <authorList>
            <person name="Ngugi D.K."/>
            <person name="Miyake S."/>
            <person name="Stingl U."/>
        </authorList>
    </citation>
    <scope>NUCLEOTIDE SEQUENCE</scope>
    <source>
        <strain evidence="1">SCG-D08WGA-EpuloA1</strain>
    </source>
</reference>
<dbReference type="Proteomes" id="UP000188637">
    <property type="component" value="Unassembled WGS sequence"/>
</dbReference>
<proteinExistence type="predicted"/>
<gene>
    <name evidence="1" type="ORF">AN640_06195</name>
</gene>
<comment type="caution">
    <text evidence="1">The sequence shown here is derived from an EMBL/GenBank/DDBJ whole genome shotgun (WGS) entry which is preliminary data.</text>
</comment>
<keyword evidence="2" id="KW-1185">Reference proteome</keyword>
<protein>
    <submittedName>
        <fullName evidence="1">Uncharacterized protein</fullName>
    </submittedName>
</protein>
<name>A0ACC8XI85_9FIRM</name>
<sequence>MDKQIYQLLGICQKGRNIVSGEFAVKDSVIAEKAKYVIVSTDASDNTKKLFLDKCNYRKIPYAIWGDKRQLGESIGKECRVVIGVLDEKLGLKLKELIEKLNI</sequence>